<dbReference type="EMBL" id="SGWV01000011">
    <property type="protein sequence ID" value="RZS52214.1"/>
    <property type="molecule type" value="Genomic_DNA"/>
</dbReference>
<dbReference type="Proteomes" id="UP000293433">
    <property type="component" value="Unassembled WGS sequence"/>
</dbReference>
<reference evidence="1 2" key="1">
    <citation type="submission" date="2019-02" db="EMBL/GenBank/DDBJ databases">
        <title>Genomic Encyclopedia of Type Strains, Phase IV (KMG-IV): sequencing the most valuable type-strain genomes for metagenomic binning, comparative biology and taxonomic classification.</title>
        <authorList>
            <person name="Goeker M."/>
        </authorList>
    </citation>
    <scope>NUCLEOTIDE SEQUENCE [LARGE SCALE GENOMIC DNA]</scope>
    <source>
        <strain evidence="1 2">DSM 10617</strain>
    </source>
</reference>
<protein>
    <submittedName>
        <fullName evidence="1">Uncharacterized protein</fullName>
    </submittedName>
</protein>
<comment type="caution">
    <text evidence="1">The sequence shown here is derived from an EMBL/GenBank/DDBJ whole genome shotgun (WGS) entry which is preliminary data.</text>
</comment>
<gene>
    <name evidence="1" type="ORF">EV685_3405</name>
</gene>
<sequence length="134" mass="15184">MPSHPMRIALPQRSPRPSTWLPVAAMTLAALFAAPVSAELSEYPTSERFNWVQACLRDHPGGHYEMVNKCACAFDQMATELKFEDYIEMSTALNANSIGGERGSYIRDVEKLQDEIRRYRALLTKSKKACYVIR</sequence>
<organism evidence="1 2">
    <name type="scientific">Sphaerotilus mobilis</name>
    <dbReference type="NCBI Taxonomy" id="47994"/>
    <lineage>
        <taxon>Bacteria</taxon>
        <taxon>Pseudomonadati</taxon>
        <taxon>Pseudomonadota</taxon>
        <taxon>Betaproteobacteria</taxon>
        <taxon>Burkholderiales</taxon>
        <taxon>Sphaerotilaceae</taxon>
        <taxon>Sphaerotilus</taxon>
    </lineage>
</organism>
<name>A0A4Q7LDS4_9BURK</name>
<evidence type="ECO:0000313" key="1">
    <source>
        <dbReference type="EMBL" id="RZS52214.1"/>
    </source>
</evidence>
<evidence type="ECO:0000313" key="2">
    <source>
        <dbReference type="Proteomes" id="UP000293433"/>
    </source>
</evidence>
<accession>A0A4Q7LDS4</accession>
<dbReference type="AlphaFoldDB" id="A0A4Q7LDS4"/>
<keyword evidence="2" id="KW-1185">Reference proteome</keyword>
<proteinExistence type="predicted"/>